<reference evidence="2" key="1">
    <citation type="submission" date="2017-02" db="EMBL/GenBank/DDBJ databases">
        <authorList>
            <person name="Furmanczyk E.M."/>
        </authorList>
    </citation>
    <scope>NUCLEOTIDE SEQUENCE [LARGE SCALE GENOMIC DNA]</scope>
    <source>
        <strain evidence="2">AP3_22</strain>
    </source>
</reference>
<gene>
    <name evidence="1" type="ORF">B0D71_30190</name>
</gene>
<proteinExistence type="predicted"/>
<evidence type="ECO:0000313" key="2">
    <source>
        <dbReference type="Proteomes" id="UP000237440"/>
    </source>
</evidence>
<comment type="caution">
    <text evidence="1">The sequence shown here is derived from an EMBL/GenBank/DDBJ whole genome shotgun (WGS) entry which is preliminary data.</text>
</comment>
<organism evidence="1 2">
    <name type="scientific">Pseudomonas laurylsulfativorans</name>
    <dbReference type="NCBI Taxonomy" id="1943631"/>
    <lineage>
        <taxon>Bacteria</taxon>
        <taxon>Pseudomonadati</taxon>
        <taxon>Pseudomonadota</taxon>
        <taxon>Gammaproteobacteria</taxon>
        <taxon>Pseudomonadales</taxon>
        <taxon>Pseudomonadaceae</taxon>
        <taxon>Pseudomonas</taxon>
    </lineage>
</organism>
<dbReference type="InterPro" id="IPR047677">
    <property type="entry name" value="GDCCVxC"/>
</dbReference>
<dbReference type="OrthoDB" id="332228at2"/>
<dbReference type="RefSeq" id="WP_103398023.1">
    <property type="nucleotide sequence ID" value="NZ_MUJK01000021.1"/>
</dbReference>
<dbReference type="AlphaFoldDB" id="A0A2S3VG48"/>
<evidence type="ECO:0000313" key="1">
    <source>
        <dbReference type="EMBL" id="POF38639.1"/>
    </source>
</evidence>
<name>A0A2S3VG48_9PSED</name>
<dbReference type="EMBL" id="MUJK01000021">
    <property type="protein sequence ID" value="POF38639.1"/>
    <property type="molecule type" value="Genomic_DNA"/>
</dbReference>
<keyword evidence="2" id="KW-1185">Reference proteome</keyword>
<protein>
    <submittedName>
        <fullName evidence="1">Uncharacterized protein</fullName>
    </submittedName>
</protein>
<dbReference type="Proteomes" id="UP000237440">
    <property type="component" value="Unassembled WGS sequence"/>
</dbReference>
<accession>A0A2S3VG48</accession>
<sequence length="72" mass="7844">MSAVILQSVLTCPQCGFAKQEAMPTDACQFFYECGSCKTLLRPTPGDCCVFCSFGTVKCPPFQEQRECCSTA</sequence>
<dbReference type="NCBIfam" id="NF041374">
    <property type="entry name" value="GDCCVxC"/>
    <property type="match status" value="1"/>
</dbReference>